<dbReference type="PANTHER" id="PTHR46656">
    <property type="entry name" value="PUTATIVE-RELATED"/>
    <property type="match status" value="1"/>
</dbReference>
<protein>
    <submittedName>
        <fullName evidence="1">Unannotated protein</fullName>
    </submittedName>
</protein>
<reference evidence="1" key="1">
    <citation type="submission" date="2020-05" db="EMBL/GenBank/DDBJ databases">
        <authorList>
            <person name="Chiriac C."/>
            <person name="Salcher M."/>
            <person name="Ghai R."/>
            <person name="Kavagutti S V."/>
        </authorList>
    </citation>
    <scope>NUCLEOTIDE SEQUENCE</scope>
</reference>
<dbReference type="Pfam" id="PF20706">
    <property type="entry name" value="GT4-conflict"/>
    <property type="match status" value="1"/>
</dbReference>
<sequence length="735" mass="79736">MPGKLAVVLATPAGVNPAALSSALASFHPDAVQKIVCADDRESLPPETTGIGWDRLFLALEPRQFALAAGVAEAQQLLSGAYESVLVVLTGSAIITGPLTSLISSEGDLTFPARVRHLPPQDNLSPAPGQLLVEGRYSPIAFHAKSASFKSLTALSRLLCAGASLPAGRAIEILGIDNDVASSDASDLAVGHWKAPRGPIALIDGEGHDPKRPWLLVGSATRPRVRLSQHDGLRDLLWNHADQLGGTPTEPTMPDGMLIGPIIRRLARDNITASFAGQPLFANPTTDPIAFTDWLNAPDGLLGRFWKAVYESRSDLQSTFPEVRIGALENFRIWMLDRIGIEYQSPFVRPFTSRGYGLGASTFEAGGVNVIGYLDRTSGIGLEAARIASALEMVGVPVSRVAIGDSLSPIVDDEMDLDQRLRFDTNVIVVTAEQLSRLAGQLNQDPFTGRRSVGYWFWELSTPSDAAAKAITLLDQVWAPTEFVRESFAQLDSRKVKLSPPTRPTFTPKTRFDRTQLGLPNDRVIFLCTLDMFSVVERKNPFGVIDSFRAAFEPDEGPLLLVKTLNGDQRGDCLERVLMACSDRPDIEVRDGHLSRDEQLSLIAESDVLVSLHRSEGYGLHLAEAMAAGTPIITTNYSGPIDFLDGTCAELIPYHLVPVQELDGAYGNGEWAEPDLVAAANAMRRLFDDPSQRSLLAAAARNRIDQMPTAYSTGVQMRLLLSQLPALPPEEHRDH</sequence>
<name>A0A6J6C887_9ZZZZ</name>
<dbReference type="CDD" id="cd03801">
    <property type="entry name" value="GT4_PimA-like"/>
    <property type="match status" value="1"/>
</dbReference>
<dbReference type="SUPFAM" id="SSF53756">
    <property type="entry name" value="UDP-Glycosyltransferase/glycogen phosphorylase"/>
    <property type="match status" value="1"/>
</dbReference>
<dbReference type="PANTHER" id="PTHR46656:SF3">
    <property type="entry name" value="PUTATIVE-RELATED"/>
    <property type="match status" value="1"/>
</dbReference>
<organism evidence="1">
    <name type="scientific">freshwater metagenome</name>
    <dbReference type="NCBI Taxonomy" id="449393"/>
    <lineage>
        <taxon>unclassified sequences</taxon>
        <taxon>metagenomes</taxon>
        <taxon>ecological metagenomes</taxon>
    </lineage>
</organism>
<dbReference type="EMBL" id="CAEZSU010000048">
    <property type="protein sequence ID" value="CAB4547237.1"/>
    <property type="molecule type" value="Genomic_DNA"/>
</dbReference>
<gene>
    <name evidence="1" type="ORF">UFOPK1495_00599</name>
</gene>
<evidence type="ECO:0000313" key="1">
    <source>
        <dbReference type="EMBL" id="CAB4547237.1"/>
    </source>
</evidence>
<accession>A0A6J6C887</accession>
<dbReference type="Gene3D" id="3.40.50.2000">
    <property type="entry name" value="Glycogen Phosphorylase B"/>
    <property type="match status" value="1"/>
</dbReference>
<dbReference type="AlphaFoldDB" id="A0A6J6C887"/>
<proteinExistence type="predicted"/>